<evidence type="ECO:0000256" key="21">
    <source>
        <dbReference type="ARBA" id="ARBA00040454"/>
    </source>
</evidence>
<dbReference type="InterPro" id="IPR050980">
    <property type="entry name" value="2C_sensor_his_kinase"/>
</dbReference>
<keyword evidence="27" id="KW-1185">Reference proteome</keyword>
<evidence type="ECO:0000256" key="2">
    <source>
        <dbReference type="ARBA" id="ARBA00001936"/>
    </source>
</evidence>
<dbReference type="InterPro" id="IPR003660">
    <property type="entry name" value="HAMP_dom"/>
</dbReference>
<keyword evidence="8" id="KW-0808">Transferase</keyword>
<dbReference type="SMART" id="SM00387">
    <property type="entry name" value="HATPase_c"/>
    <property type="match status" value="1"/>
</dbReference>
<evidence type="ECO:0000256" key="7">
    <source>
        <dbReference type="ARBA" id="ARBA00022553"/>
    </source>
</evidence>
<comment type="subcellular location">
    <subcellularLocation>
        <location evidence="4">Cell membrane</location>
        <topology evidence="4">Multi-pass membrane protein</topology>
    </subcellularLocation>
</comment>
<dbReference type="SUPFAM" id="SSF47384">
    <property type="entry name" value="Homodimeric domain of signal transducing histidine kinase"/>
    <property type="match status" value="1"/>
</dbReference>
<evidence type="ECO:0000256" key="18">
    <source>
        <dbReference type="ARBA" id="ARBA00023016"/>
    </source>
</evidence>
<dbReference type="Pfam" id="PF02518">
    <property type="entry name" value="HATPase_c"/>
    <property type="match status" value="1"/>
</dbReference>
<dbReference type="PRINTS" id="PR00344">
    <property type="entry name" value="BCTRLSENSOR"/>
</dbReference>
<evidence type="ECO:0000256" key="6">
    <source>
        <dbReference type="ARBA" id="ARBA00022475"/>
    </source>
</evidence>
<dbReference type="InterPro" id="IPR005467">
    <property type="entry name" value="His_kinase_dom"/>
</dbReference>
<evidence type="ECO:0000256" key="19">
    <source>
        <dbReference type="ARBA" id="ARBA00023026"/>
    </source>
</evidence>
<keyword evidence="14" id="KW-0460">Magnesium</keyword>
<evidence type="ECO:0000313" key="26">
    <source>
        <dbReference type="EMBL" id="MFC0566166.1"/>
    </source>
</evidence>
<keyword evidence="11 26" id="KW-0418">Kinase</keyword>
<keyword evidence="12" id="KW-0378">Hydrolase</keyword>
<comment type="cofactor">
    <cofactor evidence="2">
        <name>Mn(2+)</name>
        <dbReference type="ChEBI" id="CHEBI:29035"/>
    </cofactor>
</comment>
<dbReference type="EC" id="2.7.13.3" evidence="5"/>
<dbReference type="PANTHER" id="PTHR44936:SF9">
    <property type="entry name" value="SENSOR PROTEIN CREC"/>
    <property type="match status" value="1"/>
</dbReference>
<dbReference type="PROSITE" id="PS50109">
    <property type="entry name" value="HIS_KIN"/>
    <property type="match status" value="1"/>
</dbReference>
<evidence type="ECO:0000256" key="23">
    <source>
        <dbReference type="SAM" id="Phobius"/>
    </source>
</evidence>
<evidence type="ECO:0000256" key="4">
    <source>
        <dbReference type="ARBA" id="ARBA00004651"/>
    </source>
</evidence>
<proteinExistence type="predicted"/>
<keyword evidence="23" id="KW-0472">Membrane</keyword>
<evidence type="ECO:0000259" key="25">
    <source>
        <dbReference type="PROSITE" id="PS50885"/>
    </source>
</evidence>
<evidence type="ECO:0000256" key="1">
    <source>
        <dbReference type="ARBA" id="ARBA00000085"/>
    </source>
</evidence>
<dbReference type="Proteomes" id="UP001589894">
    <property type="component" value="Unassembled WGS sequence"/>
</dbReference>
<organism evidence="26 27">
    <name type="scientific">Plantactinospora siamensis</name>
    <dbReference type="NCBI Taxonomy" id="555372"/>
    <lineage>
        <taxon>Bacteria</taxon>
        <taxon>Bacillati</taxon>
        <taxon>Actinomycetota</taxon>
        <taxon>Actinomycetes</taxon>
        <taxon>Micromonosporales</taxon>
        <taxon>Micromonosporaceae</taxon>
        <taxon>Plantactinospora</taxon>
    </lineage>
</organism>
<feature type="transmembrane region" description="Helical" evidence="23">
    <location>
        <begin position="144"/>
        <end position="163"/>
    </location>
</feature>
<dbReference type="GO" id="GO:0016301">
    <property type="term" value="F:kinase activity"/>
    <property type="evidence" value="ECO:0007669"/>
    <property type="project" value="UniProtKB-KW"/>
</dbReference>
<keyword evidence="6" id="KW-1003">Cell membrane</keyword>
<dbReference type="InterPro" id="IPR004358">
    <property type="entry name" value="Sig_transdc_His_kin-like_C"/>
</dbReference>
<keyword evidence="17" id="KW-0902">Two-component regulatory system</keyword>
<dbReference type="CDD" id="cd06225">
    <property type="entry name" value="HAMP"/>
    <property type="match status" value="1"/>
</dbReference>
<sequence length="434" mass="44869">MRRRLTLLVAATTCLVLVAFLVPLATLLRSVARDRALASATAEAQGLVSLVGTAERPSLRLSVEQATATSGRPITLYLGDGSVLGSPAARSDAVELAGRDGRSLTVARPGGHEIVIAVRGRPEGTAVIRTFVTRAELGRGVGRAWLVLIALGAALVVLGVAVADRLARTLVAPITELSVVSHRLASADLAARARAQGPPELREVANALNLLAGRIQELLQDERERVADLSHRLRTPLTSVRLEAEALTDPAEADRVAMRVDDLERAVSGLIRQARWRTEATGAGRCDATETVRDRVAYWSALAADTGRRVEVALPAEPQPVRVGADELGAAVDALLGNIFAHTPDGTAFAVRLAGGPGGTTRLEVTDEGPGLPGDAVADALPRGVSRAGSTGLGLDIARRAAQRSGGRLGLGAGPAGGARIVLEFGPLPPAGGS</sequence>
<evidence type="ECO:0000256" key="12">
    <source>
        <dbReference type="ARBA" id="ARBA00022801"/>
    </source>
</evidence>
<comment type="cofactor">
    <cofactor evidence="3">
        <name>Mg(2+)</name>
        <dbReference type="ChEBI" id="CHEBI:18420"/>
    </cofactor>
</comment>
<name>A0ABV6NZN1_9ACTN</name>
<evidence type="ECO:0000256" key="8">
    <source>
        <dbReference type="ARBA" id="ARBA00022679"/>
    </source>
</evidence>
<dbReference type="CDD" id="cd00082">
    <property type="entry name" value="HisKA"/>
    <property type="match status" value="1"/>
</dbReference>
<evidence type="ECO:0000256" key="14">
    <source>
        <dbReference type="ARBA" id="ARBA00022842"/>
    </source>
</evidence>
<evidence type="ECO:0000256" key="10">
    <source>
        <dbReference type="ARBA" id="ARBA00022741"/>
    </source>
</evidence>
<dbReference type="EMBL" id="JBHLUE010000016">
    <property type="protein sequence ID" value="MFC0566166.1"/>
    <property type="molecule type" value="Genomic_DNA"/>
</dbReference>
<evidence type="ECO:0000256" key="11">
    <source>
        <dbReference type="ARBA" id="ARBA00022777"/>
    </source>
</evidence>
<keyword evidence="16 23" id="KW-1133">Transmembrane helix</keyword>
<evidence type="ECO:0000256" key="17">
    <source>
        <dbReference type="ARBA" id="ARBA00023012"/>
    </source>
</evidence>
<dbReference type="SMART" id="SM00388">
    <property type="entry name" value="HisKA"/>
    <property type="match status" value="1"/>
</dbReference>
<dbReference type="PANTHER" id="PTHR44936">
    <property type="entry name" value="SENSOR PROTEIN CREC"/>
    <property type="match status" value="1"/>
</dbReference>
<evidence type="ECO:0000256" key="13">
    <source>
        <dbReference type="ARBA" id="ARBA00022840"/>
    </source>
</evidence>
<dbReference type="InterPro" id="IPR003661">
    <property type="entry name" value="HisK_dim/P_dom"/>
</dbReference>
<dbReference type="Gene3D" id="1.10.287.130">
    <property type="match status" value="1"/>
</dbReference>
<dbReference type="Pfam" id="PF00672">
    <property type="entry name" value="HAMP"/>
    <property type="match status" value="1"/>
</dbReference>
<dbReference type="Pfam" id="PF00512">
    <property type="entry name" value="HisKA"/>
    <property type="match status" value="1"/>
</dbReference>
<keyword evidence="15" id="KW-0904">Protein phosphatase</keyword>
<evidence type="ECO:0000259" key="24">
    <source>
        <dbReference type="PROSITE" id="PS50109"/>
    </source>
</evidence>
<evidence type="ECO:0000256" key="9">
    <source>
        <dbReference type="ARBA" id="ARBA00022692"/>
    </source>
</evidence>
<reference evidence="26 27" key="1">
    <citation type="submission" date="2024-09" db="EMBL/GenBank/DDBJ databases">
        <authorList>
            <person name="Sun Q."/>
            <person name="Mori K."/>
        </authorList>
    </citation>
    <scope>NUCLEOTIDE SEQUENCE [LARGE SCALE GENOMIC DNA]</scope>
    <source>
        <strain evidence="26 27">TBRC 2205</strain>
    </source>
</reference>
<evidence type="ECO:0000256" key="22">
    <source>
        <dbReference type="ARBA" id="ARBA00041776"/>
    </source>
</evidence>
<accession>A0ABV6NZN1</accession>
<keyword evidence="19" id="KW-0843">Virulence</keyword>
<evidence type="ECO:0000256" key="20">
    <source>
        <dbReference type="ARBA" id="ARBA00023211"/>
    </source>
</evidence>
<protein>
    <recommendedName>
        <fullName evidence="21">Signal transduction histidine-protein kinase/phosphatase MprB</fullName>
        <ecNumber evidence="5">2.7.13.3</ecNumber>
    </recommendedName>
    <alternativeName>
        <fullName evidence="22">Mycobacterial persistence regulator B</fullName>
    </alternativeName>
</protein>
<keyword evidence="13" id="KW-0067">ATP-binding</keyword>
<keyword evidence="20" id="KW-0464">Manganese</keyword>
<evidence type="ECO:0000256" key="16">
    <source>
        <dbReference type="ARBA" id="ARBA00022989"/>
    </source>
</evidence>
<dbReference type="RefSeq" id="WP_377340637.1">
    <property type="nucleotide sequence ID" value="NZ_JBHLUE010000016.1"/>
</dbReference>
<keyword evidence="9 23" id="KW-0812">Transmembrane</keyword>
<dbReference type="SMART" id="SM00304">
    <property type="entry name" value="HAMP"/>
    <property type="match status" value="1"/>
</dbReference>
<gene>
    <name evidence="26" type="ORF">ACFFHU_18750</name>
</gene>
<evidence type="ECO:0000256" key="3">
    <source>
        <dbReference type="ARBA" id="ARBA00001946"/>
    </source>
</evidence>
<comment type="catalytic activity">
    <reaction evidence="1">
        <text>ATP + protein L-histidine = ADP + protein N-phospho-L-histidine.</text>
        <dbReference type="EC" id="2.7.13.3"/>
    </reaction>
</comment>
<feature type="domain" description="HAMP" evidence="25">
    <location>
        <begin position="168"/>
        <end position="220"/>
    </location>
</feature>
<keyword evidence="10" id="KW-0547">Nucleotide-binding</keyword>
<dbReference type="SUPFAM" id="SSF55874">
    <property type="entry name" value="ATPase domain of HSP90 chaperone/DNA topoisomerase II/histidine kinase"/>
    <property type="match status" value="1"/>
</dbReference>
<evidence type="ECO:0000313" key="27">
    <source>
        <dbReference type="Proteomes" id="UP001589894"/>
    </source>
</evidence>
<evidence type="ECO:0000256" key="5">
    <source>
        <dbReference type="ARBA" id="ARBA00012438"/>
    </source>
</evidence>
<evidence type="ECO:0000256" key="15">
    <source>
        <dbReference type="ARBA" id="ARBA00022912"/>
    </source>
</evidence>
<feature type="domain" description="Histidine kinase" evidence="24">
    <location>
        <begin position="228"/>
        <end position="429"/>
    </location>
</feature>
<comment type="caution">
    <text evidence="26">The sequence shown here is derived from an EMBL/GenBank/DDBJ whole genome shotgun (WGS) entry which is preliminary data.</text>
</comment>
<dbReference type="PROSITE" id="PS50885">
    <property type="entry name" value="HAMP"/>
    <property type="match status" value="1"/>
</dbReference>
<dbReference type="InterPro" id="IPR036890">
    <property type="entry name" value="HATPase_C_sf"/>
</dbReference>
<keyword evidence="18" id="KW-0346">Stress response</keyword>
<keyword evidence="7" id="KW-0597">Phosphoprotein</keyword>
<dbReference type="Gene3D" id="3.30.565.10">
    <property type="entry name" value="Histidine kinase-like ATPase, C-terminal domain"/>
    <property type="match status" value="1"/>
</dbReference>
<dbReference type="InterPro" id="IPR003594">
    <property type="entry name" value="HATPase_dom"/>
</dbReference>
<dbReference type="InterPro" id="IPR036097">
    <property type="entry name" value="HisK_dim/P_sf"/>
</dbReference>